<feature type="compositionally biased region" description="Low complexity" evidence="2">
    <location>
        <begin position="1130"/>
        <end position="1140"/>
    </location>
</feature>
<protein>
    <recommendedName>
        <fullName evidence="3">C2H2-type domain-containing protein</fullName>
    </recommendedName>
</protein>
<evidence type="ECO:0000256" key="1">
    <source>
        <dbReference type="PROSITE-ProRule" id="PRU00042"/>
    </source>
</evidence>
<feature type="compositionally biased region" description="Low complexity" evidence="2">
    <location>
        <begin position="1340"/>
        <end position="1351"/>
    </location>
</feature>
<feature type="domain" description="C2H2-type" evidence="3">
    <location>
        <begin position="1184"/>
        <end position="1206"/>
    </location>
</feature>
<feature type="compositionally biased region" description="Acidic residues" evidence="2">
    <location>
        <begin position="86"/>
        <end position="98"/>
    </location>
</feature>
<dbReference type="Proteomes" id="UP000677054">
    <property type="component" value="Unassembled WGS sequence"/>
</dbReference>
<dbReference type="PANTHER" id="PTHR12451">
    <property type="entry name" value="TRANSCRIPTION FACTOR CASTOR PROTEIN MING -RELATED"/>
    <property type="match status" value="1"/>
</dbReference>
<feature type="compositionally biased region" description="Basic and acidic residues" evidence="2">
    <location>
        <begin position="1063"/>
        <end position="1087"/>
    </location>
</feature>
<feature type="compositionally biased region" description="Low complexity" evidence="2">
    <location>
        <begin position="1218"/>
        <end position="1231"/>
    </location>
</feature>
<keyword evidence="5" id="KW-1185">Reference proteome</keyword>
<feature type="compositionally biased region" description="Basic and acidic residues" evidence="2">
    <location>
        <begin position="1001"/>
        <end position="1020"/>
    </location>
</feature>
<dbReference type="GO" id="GO:0045944">
    <property type="term" value="P:positive regulation of transcription by RNA polymerase II"/>
    <property type="evidence" value="ECO:0007669"/>
    <property type="project" value="TreeGrafter"/>
</dbReference>
<name>A0A7R8XED9_9CRUS</name>
<evidence type="ECO:0000313" key="5">
    <source>
        <dbReference type="Proteomes" id="UP000677054"/>
    </source>
</evidence>
<evidence type="ECO:0000313" key="4">
    <source>
        <dbReference type="EMBL" id="CAD7245657.1"/>
    </source>
</evidence>
<feature type="region of interest" description="Disordered" evidence="2">
    <location>
        <begin position="1320"/>
        <end position="1362"/>
    </location>
</feature>
<feature type="compositionally biased region" description="Gly residues" evidence="2">
    <location>
        <begin position="356"/>
        <end position="372"/>
    </location>
</feature>
<proteinExistence type="predicted"/>
<keyword evidence="1" id="KW-0863">Zinc-finger</keyword>
<dbReference type="EMBL" id="CAJPEV010000914">
    <property type="protein sequence ID" value="CAG0889489.1"/>
    <property type="molecule type" value="Genomic_DNA"/>
</dbReference>
<reference evidence="4" key="1">
    <citation type="submission" date="2020-11" db="EMBL/GenBank/DDBJ databases">
        <authorList>
            <person name="Tran Van P."/>
        </authorList>
    </citation>
    <scope>NUCLEOTIDE SEQUENCE</scope>
</reference>
<accession>A0A7R8XED9</accession>
<dbReference type="GO" id="GO:0045664">
    <property type="term" value="P:regulation of neuron differentiation"/>
    <property type="evidence" value="ECO:0007669"/>
    <property type="project" value="TreeGrafter"/>
</dbReference>
<dbReference type="PROSITE" id="PS00028">
    <property type="entry name" value="ZINC_FINGER_C2H2_1"/>
    <property type="match status" value="8"/>
</dbReference>
<dbReference type="PROSITE" id="PS50157">
    <property type="entry name" value="ZINC_FINGER_C2H2_2"/>
    <property type="match status" value="2"/>
</dbReference>
<dbReference type="GO" id="GO:0008270">
    <property type="term" value="F:zinc ion binding"/>
    <property type="evidence" value="ECO:0007669"/>
    <property type="project" value="UniProtKB-KW"/>
</dbReference>
<feature type="compositionally biased region" description="Acidic residues" evidence="2">
    <location>
        <begin position="121"/>
        <end position="144"/>
    </location>
</feature>
<feature type="region of interest" description="Disordered" evidence="2">
    <location>
        <begin position="611"/>
        <end position="666"/>
    </location>
</feature>
<feature type="region of interest" description="Disordered" evidence="2">
    <location>
        <begin position="995"/>
        <end position="1033"/>
    </location>
</feature>
<evidence type="ECO:0000256" key="2">
    <source>
        <dbReference type="SAM" id="MobiDB-lite"/>
    </source>
</evidence>
<keyword evidence="1" id="KW-0862">Zinc</keyword>
<gene>
    <name evidence="4" type="ORF">DSTB1V02_LOCUS5525</name>
</gene>
<dbReference type="GO" id="GO:0005634">
    <property type="term" value="C:nucleus"/>
    <property type="evidence" value="ECO:0007669"/>
    <property type="project" value="TreeGrafter"/>
</dbReference>
<feature type="compositionally biased region" description="Gly residues" evidence="2">
    <location>
        <begin position="1320"/>
        <end position="1339"/>
    </location>
</feature>
<evidence type="ECO:0000259" key="3">
    <source>
        <dbReference type="PROSITE" id="PS50157"/>
    </source>
</evidence>
<dbReference type="EMBL" id="LR900431">
    <property type="protein sequence ID" value="CAD7245657.1"/>
    <property type="molecule type" value="Genomic_DNA"/>
</dbReference>
<feature type="compositionally biased region" description="Polar residues" evidence="2">
    <location>
        <begin position="1"/>
        <end position="11"/>
    </location>
</feature>
<feature type="region of interest" description="Disordered" evidence="2">
    <location>
        <begin position="1049"/>
        <end position="1140"/>
    </location>
</feature>
<feature type="region of interest" description="Disordered" evidence="2">
    <location>
        <begin position="1218"/>
        <end position="1241"/>
    </location>
</feature>
<dbReference type="GO" id="GO:0000977">
    <property type="term" value="F:RNA polymerase II transcription regulatory region sequence-specific DNA binding"/>
    <property type="evidence" value="ECO:0007669"/>
    <property type="project" value="TreeGrafter"/>
</dbReference>
<keyword evidence="1" id="KW-0479">Metal-binding</keyword>
<dbReference type="InterPro" id="IPR013087">
    <property type="entry name" value="Znf_C2H2_type"/>
</dbReference>
<feature type="domain" description="C2H2-type" evidence="3">
    <location>
        <begin position="1401"/>
        <end position="1430"/>
    </location>
</feature>
<organism evidence="4">
    <name type="scientific">Darwinula stevensoni</name>
    <dbReference type="NCBI Taxonomy" id="69355"/>
    <lineage>
        <taxon>Eukaryota</taxon>
        <taxon>Metazoa</taxon>
        <taxon>Ecdysozoa</taxon>
        <taxon>Arthropoda</taxon>
        <taxon>Crustacea</taxon>
        <taxon>Oligostraca</taxon>
        <taxon>Ostracoda</taxon>
        <taxon>Podocopa</taxon>
        <taxon>Podocopida</taxon>
        <taxon>Darwinulocopina</taxon>
        <taxon>Darwinuloidea</taxon>
        <taxon>Darwinulidae</taxon>
        <taxon>Darwinula</taxon>
    </lineage>
</organism>
<dbReference type="InterPro" id="IPR040373">
    <property type="entry name" value="CASZ1"/>
</dbReference>
<dbReference type="PANTHER" id="PTHR12451:SF0">
    <property type="entry name" value="ZINC FINGER PROTEIN CASTOR HOMOLOG 1"/>
    <property type="match status" value="1"/>
</dbReference>
<dbReference type="SMART" id="SM00355">
    <property type="entry name" value="ZnF_C2H2"/>
    <property type="match status" value="12"/>
</dbReference>
<sequence>MLMTIMSQSPVTSPPLMTQGRGAPLPLDALPSHSTSASADDDDDGSSLQEDKRHSPEPAPLPRRNKRKNFKPRNINYQYEEKELEGGGEEGEEGEENGEGGSLDLRSDDALPMDLSVRMDGDDEDDGDLDEDDDDDEEEEEEEEASSKGDEGRVAGSTARMATTIQQESATRIKAYAENTMQELLRLWGLPDATARSITQQVPLVNFQPGKILDNLSTRCVEMESATTTPTTTSTSTASTTPTGEMELGGGVPVPAQIPVPLSLPGHPPTPPHTPLTPGSLMCKLPPPPLSPSLSEPVSAPSIRISTSLGVLPGALLHFQTLGMDPLHPSSTAPPPVSTAASNPLASVILKPGARGLGSSVGGTGTGTGTGTGKTKNAPIDYTRYVRRFSNATECGSSYCRDLNYREHFHCLDCNSRVFVKKEEMIRHFKWHKKRDDSLQHGFLRYSPGDDCTDRFSNCSHNRKQTHYHCLKEGCDKVYISTSDVQMHANYHRKDSAIIQEGFQRYRATEDCKTEHCAFNGQRTTHFHCRRSGCKYTFKNKADMVWGRPAEKHKTYHIRDEQLSRDGFKKFMKSEECGFENCRFSRAANHIHCIRPGCLYVLHSSGQLYSHKRKHERQDSESAFRKHRLSEQLLQRNTDSNSSEFPPSTSHGGSSDGGGSPSTSPLPLVLPLALDAGASNGSADASIPNTHLLPPEFGVGEGDLWRRYLHRFTPSDPCVPQCELACVNEHFHCQVPGCFTVFCSIDGVRDHARNHHLQEVVTATSYTVGGPSLPPCPSHCPHGPSQLHYHCRWEGCKEVMFPMDKPFRRLDHFKMHEYSCKMNMHGSSKDLGSSGNALDGFFRRKRGRPPKNRVIEVPSVSSSTDAPQAIFTSFKLPKASPSSPLSLPLLPPSKLEVKDGFYVVGGGGDCPLYPHQSRSRASHYHCAQPRCFTVLEDDGEAEVHSKEFHAKVEILDGFIYFHHSLDCRHPTCPSNGSRGHFHCLEPGCGHSCETPSGMTSHAERHREPLKVDVQQGEKETSSPAPSPPQAPLSLTKEKQGVVKAAGTFYPLSAFPQSRPRGSPSDKDKNKDKDKDKAKDKEREKSQDEGDGSSDSEARPGDSNDEDHPDERKREDGSAATTIPRLSGVYPSSSGSTGLSGLLSQPGLPVGGVSVPQHSLLAHPQYSPDNACGRPFCKLKKREHFHCNICNQAFSEADRLQPHIQKHLLGGSGFLGTNAASSSASESPAAESNTGSILTNGKREESGDLLYGSLSSVSSAAASGMFSPYAAAAAAAAAAGAFLPPGSRHPNPSQFFPYGPAFFMAQLSAFQNAMPGMLGPGGGGGGTGMPSCEGSGGGSLLGKRSSPVMPGDSPGPGDPRRPRITSLRLLKDEPVPDGYVRFRFNEDCGYTHCGYREHQTHFHCTRSDCGYSFCDKTRFVQHTARHERLDTLMGGDFAQYRAHMPCHRPGCPYQQQQGQTASSAPNKASHFHCIKCDFVCSDTNKVVAHRRQHQKLDSIAAAGFAKSTPSQECGIPGCQHNRRQTHYHCMICRFAVLGLSQMSAHKYRHSTDH</sequence>
<dbReference type="GO" id="GO:0000981">
    <property type="term" value="F:DNA-binding transcription factor activity, RNA polymerase II-specific"/>
    <property type="evidence" value="ECO:0007669"/>
    <property type="project" value="TreeGrafter"/>
</dbReference>
<dbReference type="OrthoDB" id="10063916at2759"/>
<feature type="compositionally biased region" description="Polar residues" evidence="2">
    <location>
        <begin position="632"/>
        <end position="645"/>
    </location>
</feature>
<feature type="region of interest" description="Disordered" evidence="2">
    <location>
        <begin position="1"/>
        <end position="164"/>
    </location>
</feature>
<feature type="region of interest" description="Disordered" evidence="2">
    <location>
        <begin position="356"/>
        <end position="377"/>
    </location>
</feature>